<dbReference type="PATRIC" id="fig|1807.14.peg.4699"/>
<comment type="caution">
    <text evidence="6">The sequence shown here is derived from an EMBL/GenBank/DDBJ whole genome shotgun (WGS) entry which is preliminary data.</text>
</comment>
<organism evidence="6 7">
    <name type="scientific">Mycolicibacterium obuense</name>
    <dbReference type="NCBI Taxonomy" id="1807"/>
    <lineage>
        <taxon>Bacteria</taxon>
        <taxon>Bacillati</taxon>
        <taxon>Actinomycetota</taxon>
        <taxon>Actinomycetes</taxon>
        <taxon>Mycobacteriales</taxon>
        <taxon>Mycobacteriaceae</taxon>
        <taxon>Mycolicibacterium</taxon>
    </lineage>
</organism>
<accession>A0A0J6VIF9</accession>
<dbReference type="SUPFAM" id="SSF46689">
    <property type="entry name" value="Homeodomain-like"/>
    <property type="match status" value="1"/>
</dbReference>
<dbReference type="Pfam" id="PF00440">
    <property type="entry name" value="TetR_N"/>
    <property type="match status" value="1"/>
</dbReference>
<protein>
    <submittedName>
        <fullName evidence="6">HTH-type transcriptional repressor NicS</fullName>
    </submittedName>
</protein>
<proteinExistence type="predicted"/>
<evidence type="ECO:0000313" key="7">
    <source>
        <dbReference type="Proteomes" id="UP000036313"/>
    </source>
</evidence>
<keyword evidence="2 4" id="KW-0238">DNA-binding</keyword>
<dbReference type="Proteomes" id="UP000036313">
    <property type="component" value="Unassembled WGS sequence"/>
</dbReference>
<evidence type="ECO:0000256" key="2">
    <source>
        <dbReference type="ARBA" id="ARBA00023125"/>
    </source>
</evidence>
<reference evidence="6 7" key="1">
    <citation type="journal article" date="2015" name="Genome Biol. Evol.">
        <title>Characterization of Three Mycobacterium spp. with Potential Use in Bioremediation by Genome Sequencing and Comparative Genomics.</title>
        <authorList>
            <person name="Das S."/>
            <person name="Pettersson B.M."/>
            <person name="Behra P.R."/>
            <person name="Ramesh M."/>
            <person name="Dasgupta S."/>
            <person name="Bhattacharya A."/>
            <person name="Kirsebom L.A."/>
        </authorList>
    </citation>
    <scope>NUCLEOTIDE SEQUENCE [LARGE SCALE GENOMIC DNA]</scope>
    <source>
        <strain evidence="6 7">DSM 44075</strain>
    </source>
</reference>
<evidence type="ECO:0000313" key="6">
    <source>
        <dbReference type="EMBL" id="KMO69243.1"/>
    </source>
</evidence>
<evidence type="ECO:0000256" key="3">
    <source>
        <dbReference type="ARBA" id="ARBA00023163"/>
    </source>
</evidence>
<feature type="domain" description="HTH tetR-type" evidence="5">
    <location>
        <begin position="14"/>
        <end position="74"/>
    </location>
</feature>
<evidence type="ECO:0000256" key="4">
    <source>
        <dbReference type="PROSITE-ProRule" id="PRU00335"/>
    </source>
</evidence>
<dbReference type="GO" id="GO:0003700">
    <property type="term" value="F:DNA-binding transcription factor activity"/>
    <property type="evidence" value="ECO:0007669"/>
    <property type="project" value="TreeGrafter"/>
</dbReference>
<evidence type="ECO:0000259" key="5">
    <source>
        <dbReference type="PROSITE" id="PS50977"/>
    </source>
</evidence>
<dbReference type="InterPro" id="IPR050109">
    <property type="entry name" value="HTH-type_TetR-like_transc_reg"/>
</dbReference>
<dbReference type="GO" id="GO:0000976">
    <property type="term" value="F:transcription cis-regulatory region binding"/>
    <property type="evidence" value="ECO:0007669"/>
    <property type="project" value="TreeGrafter"/>
</dbReference>
<dbReference type="EMBL" id="JYNU01000057">
    <property type="protein sequence ID" value="KMO69243.1"/>
    <property type="molecule type" value="Genomic_DNA"/>
</dbReference>
<dbReference type="Gene3D" id="1.10.357.10">
    <property type="entry name" value="Tetracycline Repressor, domain 2"/>
    <property type="match status" value="1"/>
</dbReference>
<evidence type="ECO:0000256" key="1">
    <source>
        <dbReference type="ARBA" id="ARBA00023015"/>
    </source>
</evidence>
<dbReference type="PROSITE" id="PS50977">
    <property type="entry name" value="HTH_TETR_2"/>
    <property type="match status" value="1"/>
</dbReference>
<name>A0A0J6VIF9_9MYCO</name>
<dbReference type="PRINTS" id="PR00455">
    <property type="entry name" value="HTHTETR"/>
</dbReference>
<dbReference type="InterPro" id="IPR009057">
    <property type="entry name" value="Homeodomain-like_sf"/>
</dbReference>
<sequence>MMSEPLGLRERKKTQTRRAIRRAAFELFTLQGFAATTVEQIAEAAQVSPRTFYRYFNVKEAVLISQDHSPLIVAAFRAAPRHLTPIAAYEYAAAQVFGGLSDDDRHDDLVGQRLLYQIPEAHGLIYVEFIKLIELITDALQDRFDEPTDIAERRVLAGAMVGVIFGAAHNNPLPEKAVPQALAVLDAKLSP</sequence>
<keyword evidence="1" id="KW-0805">Transcription regulation</keyword>
<keyword evidence="3" id="KW-0804">Transcription</keyword>
<dbReference type="InterPro" id="IPR001647">
    <property type="entry name" value="HTH_TetR"/>
</dbReference>
<gene>
    <name evidence="6" type="primary">nicS_2</name>
    <name evidence="6" type="ORF">MOBUDSM44075_04668</name>
</gene>
<dbReference type="AlphaFoldDB" id="A0A0J6VIF9"/>
<dbReference type="PANTHER" id="PTHR30055:SF238">
    <property type="entry name" value="MYCOFACTOCIN BIOSYNTHESIS TRANSCRIPTIONAL REGULATOR MFTR-RELATED"/>
    <property type="match status" value="1"/>
</dbReference>
<feature type="DNA-binding region" description="H-T-H motif" evidence="4">
    <location>
        <begin position="37"/>
        <end position="56"/>
    </location>
</feature>
<dbReference type="PANTHER" id="PTHR30055">
    <property type="entry name" value="HTH-TYPE TRANSCRIPTIONAL REGULATOR RUTR"/>
    <property type="match status" value="1"/>
</dbReference>
<dbReference type="Gene3D" id="1.10.10.60">
    <property type="entry name" value="Homeodomain-like"/>
    <property type="match status" value="1"/>
</dbReference>